<evidence type="ECO:0000313" key="10">
    <source>
        <dbReference type="Proteomes" id="UP000270468"/>
    </source>
</evidence>
<evidence type="ECO:0000256" key="8">
    <source>
        <dbReference type="SAM" id="Phobius"/>
    </source>
</evidence>
<dbReference type="InterPro" id="IPR000390">
    <property type="entry name" value="Small_drug/metabolite_transptr"/>
</dbReference>
<evidence type="ECO:0000256" key="6">
    <source>
        <dbReference type="ARBA" id="ARBA00023136"/>
    </source>
</evidence>
<reference evidence="9 10" key="1">
    <citation type="submission" date="2018-11" db="EMBL/GenBank/DDBJ databases">
        <authorList>
            <person name="Criscuolo A."/>
        </authorList>
    </citation>
    <scope>NUCLEOTIDE SEQUENCE [LARGE SCALE GENOMIC DNA]</scope>
    <source>
        <strain evidence="9">ATB-66</strain>
    </source>
</reference>
<dbReference type="InterPro" id="IPR045324">
    <property type="entry name" value="Small_multidrug_res"/>
</dbReference>
<dbReference type="PANTHER" id="PTHR30561:SF0">
    <property type="entry name" value="GUANIDINIUM EXPORTER"/>
    <property type="match status" value="1"/>
</dbReference>
<comment type="subcellular location">
    <subcellularLocation>
        <location evidence="1 7">Cell membrane</location>
        <topology evidence="1 7">Multi-pass membrane protein</topology>
    </subcellularLocation>
</comment>
<accession>A0A3P5WN29</accession>
<dbReference type="AlphaFoldDB" id="A0A3P5WN29"/>
<keyword evidence="3" id="KW-1003">Cell membrane</keyword>
<keyword evidence="5 8" id="KW-1133">Transmembrane helix</keyword>
<dbReference type="Proteomes" id="UP000270468">
    <property type="component" value="Unassembled WGS sequence"/>
</dbReference>
<dbReference type="PANTHER" id="PTHR30561">
    <property type="entry name" value="SMR FAMILY PROTON-DEPENDENT DRUG EFFLUX TRANSPORTER SUGE"/>
    <property type="match status" value="1"/>
</dbReference>
<sequence length="105" mass="11302">MIAWIILVIAGVFEVAFVVTMKLSEGFRNKKYTALTVLSGGLSFFLLSVALRDLPVGTGYAIWTGIGAAGSVLIGMFFFNEKRSALKLLFLTFIIAGVAGLKFFG</sequence>
<evidence type="ECO:0000256" key="4">
    <source>
        <dbReference type="ARBA" id="ARBA00022692"/>
    </source>
</evidence>
<dbReference type="GO" id="GO:0022857">
    <property type="term" value="F:transmembrane transporter activity"/>
    <property type="evidence" value="ECO:0007669"/>
    <property type="project" value="InterPro"/>
</dbReference>
<dbReference type="Pfam" id="PF00893">
    <property type="entry name" value="Multi_Drug_Res"/>
    <property type="match status" value="1"/>
</dbReference>
<feature type="transmembrane region" description="Helical" evidence="8">
    <location>
        <begin position="35"/>
        <end position="54"/>
    </location>
</feature>
<protein>
    <submittedName>
        <fullName evidence="9">Quaternary ammonium compound-resistance protein SugE</fullName>
    </submittedName>
</protein>
<feature type="transmembrane region" description="Helical" evidence="8">
    <location>
        <begin position="6"/>
        <end position="23"/>
    </location>
</feature>
<dbReference type="SUPFAM" id="SSF103481">
    <property type="entry name" value="Multidrug resistance efflux transporter EmrE"/>
    <property type="match status" value="1"/>
</dbReference>
<evidence type="ECO:0000256" key="2">
    <source>
        <dbReference type="ARBA" id="ARBA00022448"/>
    </source>
</evidence>
<dbReference type="Gene3D" id="1.10.3730.20">
    <property type="match status" value="1"/>
</dbReference>
<evidence type="ECO:0000256" key="5">
    <source>
        <dbReference type="ARBA" id="ARBA00022989"/>
    </source>
</evidence>
<keyword evidence="2" id="KW-0813">Transport</keyword>
<dbReference type="EMBL" id="UXAV01000018">
    <property type="protein sequence ID" value="VDC19966.1"/>
    <property type="molecule type" value="Genomic_DNA"/>
</dbReference>
<evidence type="ECO:0000256" key="1">
    <source>
        <dbReference type="ARBA" id="ARBA00004651"/>
    </source>
</evidence>
<name>A0A3P5WN29_9BACL</name>
<feature type="transmembrane region" description="Helical" evidence="8">
    <location>
        <begin position="86"/>
        <end position="104"/>
    </location>
</feature>
<keyword evidence="6 8" id="KW-0472">Membrane</keyword>
<organism evidence="9 10">
    <name type="scientific">Filibacter tadaridae</name>
    <dbReference type="NCBI Taxonomy" id="2483811"/>
    <lineage>
        <taxon>Bacteria</taxon>
        <taxon>Bacillati</taxon>
        <taxon>Bacillota</taxon>
        <taxon>Bacilli</taxon>
        <taxon>Bacillales</taxon>
        <taxon>Caryophanaceae</taxon>
        <taxon>Filibacter</taxon>
    </lineage>
</organism>
<dbReference type="FunFam" id="1.10.3730.20:FF:000001">
    <property type="entry name" value="Quaternary ammonium compound resistance transporter SugE"/>
    <property type="match status" value="1"/>
</dbReference>
<keyword evidence="10" id="KW-1185">Reference proteome</keyword>
<dbReference type="InterPro" id="IPR037185">
    <property type="entry name" value="EmrE-like"/>
</dbReference>
<evidence type="ECO:0000256" key="7">
    <source>
        <dbReference type="RuleBase" id="RU003942"/>
    </source>
</evidence>
<dbReference type="GO" id="GO:0005886">
    <property type="term" value="C:plasma membrane"/>
    <property type="evidence" value="ECO:0007669"/>
    <property type="project" value="UniProtKB-SubCell"/>
</dbReference>
<proteinExistence type="inferred from homology"/>
<gene>
    <name evidence="9" type="primary">sugE_1</name>
    <name evidence="9" type="ORF">FILTAD_00410</name>
</gene>
<feature type="transmembrane region" description="Helical" evidence="8">
    <location>
        <begin position="60"/>
        <end position="79"/>
    </location>
</feature>
<evidence type="ECO:0000256" key="3">
    <source>
        <dbReference type="ARBA" id="ARBA00022475"/>
    </source>
</evidence>
<evidence type="ECO:0000313" key="9">
    <source>
        <dbReference type="EMBL" id="VDC19966.1"/>
    </source>
</evidence>
<keyword evidence="4 7" id="KW-0812">Transmembrane</keyword>
<comment type="similarity">
    <text evidence="7">Belongs to the drug/metabolite transporter (DMT) superfamily. Small multidrug resistance (SMR) (TC 2.A.7.1) family.</text>
</comment>